<evidence type="ECO:0000313" key="3">
    <source>
        <dbReference type="EMBL" id="RFU17949.1"/>
    </source>
</evidence>
<dbReference type="InterPro" id="IPR001375">
    <property type="entry name" value="Peptidase_S9_cat"/>
</dbReference>
<sequence length="736" mass="82446">MPYNTANLVYGAVEHLTWLPAQGSEPERFWYSTMTPEGARIMLVDPSAKSAKPAFDHTRIAAALSKATGQSFTAGALPLKGFDLAPGAKTATFQVDDHSWKCDLASNTCASDKQAETWRKNASVSPDGKRAVFIRNWNLWVRNLSTGQETQLTTDGVKDFGYATDNAGWSSSDNPVVVWSPDSKKVATYQQDQRGDGEMYLVDTRIGHPHLRAWKYPLPGDAVVTTIQRVVIDVDVPRVVRFRMPPDQHRSTLCDDLACHGGDWQDVQWSPDSAHLAFISTSRDHKQEWLRIADAATGEIRDVMQETVKTFYESGNGKANWKYLPQSNEVIWFSERDNWGQLYLYALTTGRLKNQITRGEGNVAQMISVDPQSRTIWFIGNGREPGRDPYYRALYSIRFDGSGQKLLSPEDADHDISASPSGRWFADSYSTPDRPGISVVRDTEGHVADTFSKTGITKLLAAGWVPPVPFTVKARDGVTDLYGLMFKPSHFDPSRKYPIVNHIYPGPQTGSVGTRSFRASRGDCQALAELGFIVIELDGMGTPWRSKKFHETWYGNMGDNTLPDQITGMKQLAQRYPWIDLSRAGIYGHSGGGNATADAMFQYPDFFKAGIAESGNHDNREYEDDWGEKWIGLLDTHPDGTTNYDNQANENIAKNLKGHLLLAHGTMDNNVPPYSTLLVVDALIRANKDFDLLLLPNQKHGYGPDTAYMTRRRWDYFVRYLMGAEPPFEYEMHPEP</sequence>
<dbReference type="OrthoDB" id="9812921at2"/>
<accession>A0A372IT42</accession>
<dbReference type="SUPFAM" id="SSF82171">
    <property type="entry name" value="DPP6 N-terminal domain-like"/>
    <property type="match status" value="1"/>
</dbReference>
<dbReference type="SUPFAM" id="SSF53474">
    <property type="entry name" value="alpha/beta-Hydrolases"/>
    <property type="match status" value="1"/>
</dbReference>
<dbReference type="AlphaFoldDB" id="A0A372IT42"/>
<dbReference type="EMBL" id="QVQT01000002">
    <property type="protein sequence ID" value="RFU17949.1"/>
    <property type="molecule type" value="Genomic_DNA"/>
</dbReference>
<dbReference type="GO" id="GO:0008236">
    <property type="term" value="F:serine-type peptidase activity"/>
    <property type="evidence" value="ECO:0007669"/>
    <property type="project" value="InterPro"/>
</dbReference>
<name>A0A372IT42_9BACT</name>
<dbReference type="InterPro" id="IPR002469">
    <property type="entry name" value="Peptidase_S9B_N"/>
</dbReference>
<feature type="domain" description="Dipeptidylpeptidase IV N-terminal" evidence="2">
    <location>
        <begin position="98"/>
        <end position="435"/>
    </location>
</feature>
<organism evidence="3 4">
    <name type="scientific">Paracidobacterium acidisoli</name>
    <dbReference type="NCBI Taxonomy" id="2303751"/>
    <lineage>
        <taxon>Bacteria</taxon>
        <taxon>Pseudomonadati</taxon>
        <taxon>Acidobacteriota</taxon>
        <taxon>Terriglobia</taxon>
        <taxon>Terriglobales</taxon>
        <taxon>Acidobacteriaceae</taxon>
        <taxon>Paracidobacterium</taxon>
    </lineage>
</organism>
<keyword evidence="4" id="KW-1185">Reference proteome</keyword>
<dbReference type="InterPro" id="IPR050278">
    <property type="entry name" value="Serine_Prot_S9B/DPPIV"/>
</dbReference>
<reference evidence="3 4" key="1">
    <citation type="submission" date="2018-08" db="EMBL/GenBank/DDBJ databases">
        <title>Acidipila sp. 4G-K13, an acidobacterium isolated from forest soil.</title>
        <authorList>
            <person name="Gao Z.-H."/>
            <person name="Qiu L.-H."/>
        </authorList>
    </citation>
    <scope>NUCLEOTIDE SEQUENCE [LARGE SCALE GENOMIC DNA]</scope>
    <source>
        <strain evidence="3 4">4G-K13</strain>
    </source>
</reference>
<dbReference type="Pfam" id="PF00930">
    <property type="entry name" value="DPPIV_N"/>
    <property type="match status" value="1"/>
</dbReference>
<gene>
    <name evidence="3" type="ORF">D0Y96_04945</name>
</gene>
<comment type="caution">
    <text evidence="3">The sequence shown here is derived from an EMBL/GenBank/DDBJ whole genome shotgun (WGS) entry which is preliminary data.</text>
</comment>
<dbReference type="InterPro" id="IPR029058">
    <property type="entry name" value="AB_hydrolase_fold"/>
</dbReference>
<evidence type="ECO:0000313" key="4">
    <source>
        <dbReference type="Proteomes" id="UP000264702"/>
    </source>
</evidence>
<protein>
    <submittedName>
        <fullName evidence="3">S9 family peptidase</fullName>
    </submittedName>
</protein>
<dbReference type="GO" id="GO:0006508">
    <property type="term" value="P:proteolysis"/>
    <property type="evidence" value="ECO:0007669"/>
    <property type="project" value="InterPro"/>
</dbReference>
<dbReference type="PANTHER" id="PTHR11731:SF118">
    <property type="entry name" value="BLR1971 PROTEIN"/>
    <property type="match status" value="1"/>
</dbReference>
<dbReference type="PANTHER" id="PTHR11731">
    <property type="entry name" value="PROTEASE FAMILY S9B,C DIPEPTIDYL-PEPTIDASE IV-RELATED"/>
    <property type="match status" value="1"/>
</dbReference>
<dbReference type="Gene3D" id="3.40.50.1820">
    <property type="entry name" value="alpha/beta hydrolase"/>
    <property type="match status" value="1"/>
</dbReference>
<evidence type="ECO:0000259" key="1">
    <source>
        <dbReference type="Pfam" id="PF00326"/>
    </source>
</evidence>
<dbReference type="Proteomes" id="UP000264702">
    <property type="component" value="Unassembled WGS sequence"/>
</dbReference>
<evidence type="ECO:0000259" key="2">
    <source>
        <dbReference type="Pfam" id="PF00930"/>
    </source>
</evidence>
<dbReference type="Gene3D" id="2.140.10.30">
    <property type="entry name" value="Dipeptidylpeptidase IV, N-terminal domain"/>
    <property type="match status" value="1"/>
</dbReference>
<proteinExistence type="predicted"/>
<feature type="domain" description="Peptidase S9 prolyl oligopeptidase catalytic" evidence="1">
    <location>
        <begin position="523"/>
        <end position="721"/>
    </location>
</feature>
<dbReference type="Pfam" id="PF00326">
    <property type="entry name" value="Peptidase_S9"/>
    <property type="match status" value="1"/>
</dbReference>